<accession>A0A2T2X6U6</accession>
<reference evidence="3 4" key="1">
    <citation type="journal article" date="2014" name="BMC Genomics">
        <title>Comparison of environmental and isolate Sulfobacillus genomes reveals diverse carbon, sulfur, nitrogen, and hydrogen metabolisms.</title>
        <authorList>
            <person name="Justice N.B."/>
            <person name="Norman A."/>
            <person name="Brown C.T."/>
            <person name="Singh A."/>
            <person name="Thomas B.C."/>
            <person name="Banfield J.F."/>
        </authorList>
    </citation>
    <scope>NUCLEOTIDE SEQUENCE [LARGE SCALE GENOMIC DNA]</scope>
    <source>
        <strain evidence="3">AMDSBA1</strain>
    </source>
</reference>
<evidence type="ECO:0000313" key="3">
    <source>
        <dbReference type="EMBL" id="PSR30223.1"/>
    </source>
</evidence>
<dbReference type="GO" id="GO:0016020">
    <property type="term" value="C:membrane"/>
    <property type="evidence" value="ECO:0007669"/>
    <property type="project" value="InterPro"/>
</dbReference>
<sequence length="96" mass="10997">MNLIFTHLADTVHILQDVFYVVLMIRIVASFFPPRSAGLWDKAAYISTQLTEPILAPIRRRVPLVGMLDLSPLIAFFLVDIASFVLVRMFLYLARF</sequence>
<feature type="transmembrane region" description="Helical" evidence="2">
    <location>
        <begin position="12"/>
        <end position="32"/>
    </location>
</feature>
<comment type="similarity">
    <text evidence="1">Belongs to the YggT family.</text>
</comment>
<dbReference type="PANTHER" id="PTHR33219:SF14">
    <property type="entry name" value="PROTEIN COFACTOR ASSEMBLY OF COMPLEX C SUBUNIT B CCB3, CHLOROPLASTIC-RELATED"/>
    <property type="match status" value="1"/>
</dbReference>
<keyword evidence="2" id="KW-0812">Transmembrane</keyword>
<evidence type="ECO:0000256" key="2">
    <source>
        <dbReference type="SAM" id="Phobius"/>
    </source>
</evidence>
<dbReference type="PANTHER" id="PTHR33219">
    <property type="entry name" value="YLMG HOMOLOG PROTEIN 2, CHLOROPLASTIC"/>
    <property type="match status" value="1"/>
</dbReference>
<dbReference type="Pfam" id="PF02325">
    <property type="entry name" value="CCB3_YggT"/>
    <property type="match status" value="1"/>
</dbReference>
<keyword evidence="2" id="KW-0472">Membrane</keyword>
<organism evidence="3 4">
    <name type="scientific">Sulfobacillus benefaciens</name>
    <dbReference type="NCBI Taxonomy" id="453960"/>
    <lineage>
        <taxon>Bacteria</taxon>
        <taxon>Bacillati</taxon>
        <taxon>Bacillota</taxon>
        <taxon>Clostridia</taxon>
        <taxon>Eubacteriales</taxon>
        <taxon>Clostridiales Family XVII. Incertae Sedis</taxon>
        <taxon>Sulfobacillus</taxon>
    </lineage>
</organism>
<comment type="caution">
    <text evidence="3">The sequence shown here is derived from an EMBL/GenBank/DDBJ whole genome shotgun (WGS) entry which is preliminary data.</text>
</comment>
<dbReference type="EMBL" id="PXYT01000012">
    <property type="protein sequence ID" value="PSR30223.1"/>
    <property type="molecule type" value="Genomic_DNA"/>
</dbReference>
<dbReference type="Proteomes" id="UP000242699">
    <property type="component" value="Unassembled WGS sequence"/>
</dbReference>
<gene>
    <name evidence="3" type="ORF">C7B43_06850</name>
</gene>
<name>A0A2T2X6U6_9FIRM</name>
<dbReference type="AlphaFoldDB" id="A0A2T2X6U6"/>
<protein>
    <submittedName>
        <fullName evidence="3">YggT family protein</fullName>
    </submittedName>
</protein>
<evidence type="ECO:0000256" key="1">
    <source>
        <dbReference type="ARBA" id="ARBA00010894"/>
    </source>
</evidence>
<dbReference type="InterPro" id="IPR003425">
    <property type="entry name" value="CCB3/YggT"/>
</dbReference>
<keyword evidence="2" id="KW-1133">Transmembrane helix</keyword>
<feature type="transmembrane region" description="Helical" evidence="2">
    <location>
        <begin position="73"/>
        <end position="94"/>
    </location>
</feature>
<evidence type="ECO:0000313" key="4">
    <source>
        <dbReference type="Proteomes" id="UP000242699"/>
    </source>
</evidence>
<proteinExistence type="inferred from homology"/>